<dbReference type="OrthoDB" id="43458at2759"/>
<dbReference type="Proteomes" id="UP000278143">
    <property type="component" value="Unassembled WGS sequence"/>
</dbReference>
<dbReference type="Gene3D" id="1.10.3730.20">
    <property type="match status" value="1"/>
</dbReference>
<evidence type="ECO:0000256" key="2">
    <source>
        <dbReference type="ARBA" id="ARBA00005977"/>
    </source>
</evidence>
<dbReference type="Pfam" id="PF10639">
    <property type="entry name" value="TMEM234"/>
    <property type="match status" value="1"/>
</dbReference>
<accession>A0A4P9YXM7</accession>
<dbReference type="AlphaFoldDB" id="A0A4P9YXM7"/>
<dbReference type="InterPro" id="IPR037185">
    <property type="entry name" value="EmrE-like"/>
</dbReference>
<keyword evidence="4 6" id="KW-1133">Transmembrane helix</keyword>
<evidence type="ECO:0000313" key="8">
    <source>
        <dbReference type="Proteomes" id="UP000278143"/>
    </source>
</evidence>
<evidence type="ECO:0000256" key="5">
    <source>
        <dbReference type="ARBA" id="ARBA00023136"/>
    </source>
</evidence>
<dbReference type="PANTHER" id="PTHR28668:SF1">
    <property type="entry name" value="TRANSMEMBRANE PROTEIN 234"/>
    <property type="match status" value="1"/>
</dbReference>
<protein>
    <submittedName>
        <fullName evidence="7">Transmembrane protein</fullName>
    </submittedName>
</protein>
<gene>
    <name evidence="7" type="ORF">SYNPS1DRAFT_16873</name>
</gene>
<proteinExistence type="inferred from homology"/>
<dbReference type="InterPro" id="IPR018908">
    <property type="entry name" value="TMEM234"/>
</dbReference>
<feature type="transmembrane region" description="Helical" evidence="6">
    <location>
        <begin position="63"/>
        <end position="80"/>
    </location>
</feature>
<dbReference type="EMBL" id="KZ990109">
    <property type="protein sequence ID" value="RKP24645.1"/>
    <property type="molecule type" value="Genomic_DNA"/>
</dbReference>
<reference evidence="8" key="1">
    <citation type="journal article" date="2018" name="Nat. Microbiol.">
        <title>Leveraging single-cell genomics to expand the fungal tree of life.</title>
        <authorList>
            <person name="Ahrendt S.R."/>
            <person name="Quandt C.A."/>
            <person name="Ciobanu D."/>
            <person name="Clum A."/>
            <person name="Salamov A."/>
            <person name="Andreopoulos B."/>
            <person name="Cheng J.F."/>
            <person name="Woyke T."/>
            <person name="Pelin A."/>
            <person name="Henrissat B."/>
            <person name="Reynolds N.K."/>
            <person name="Benny G.L."/>
            <person name="Smith M.E."/>
            <person name="James T.Y."/>
            <person name="Grigoriev I.V."/>
        </authorList>
    </citation>
    <scope>NUCLEOTIDE SEQUENCE [LARGE SCALE GENOMIC DNA]</scope>
    <source>
        <strain evidence="8">Benny S71-1</strain>
    </source>
</reference>
<comment type="similarity">
    <text evidence="2">Belongs to the TMEM234 family.</text>
</comment>
<evidence type="ECO:0000256" key="3">
    <source>
        <dbReference type="ARBA" id="ARBA00022692"/>
    </source>
</evidence>
<evidence type="ECO:0000256" key="4">
    <source>
        <dbReference type="ARBA" id="ARBA00022989"/>
    </source>
</evidence>
<comment type="subcellular location">
    <subcellularLocation>
        <location evidence="1">Membrane</location>
        <topology evidence="1">Multi-pass membrane protein</topology>
    </subcellularLocation>
</comment>
<dbReference type="GO" id="GO:0016020">
    <property type="term" value="C:membrane"/>
    <property type="evidence" value="ECO:0007669"/>
    <property type="project" value="UniProtKB-SubCell"/>
</dbReference>
<feature type="transmembrane region" description="Helical" evidence="6">
    <location>
        <begin position="6"/>
        <end position="27"/>
    </location>
</feature>
<keyword evidence="3 6" id="KW-0812">Transmembrane</keyword>
<evidence type="ECO:0000256" key="6">
    <source>
        <dbReference type="SAM" id="Phobius"/>
    </source>
</evidence>
<feature type="transmembrane region" description="Helical" evidence="6">
    <location>
        <begin position="86"/>
        <end position="105"/>
    </location>
</feature>
<keyword evidence="8" id="KW-1185">Reference proteome</keyword>
<keyword evidence="5 6" id="KW-0472">Membrane</keyword>
<dbReference type="PANTHER" id="PTHR28668">
    <property type="entry name" value="TRANSMEMBRANE PROTEIN 234"/>
    <property type="match status" value="1"/>
</dbReference>
<evidence type="ECO:0000256" key="1">
    <source>
        <dbReference type="ARBA" id="ARBA00004141"/>
    </source>
</evidence>
<dbReference type="SUPFAM" id="SSF103481">
    <property type="entry name" value="Multidrug resistance efflux transporter EmrE"/>
    <property type="match status" value="1"/>
</dbReference>
<feature type="transmembrane region" description="Helical" evidence="6">
    <location>
        <begin position="117"/>
        <end position="136"/>
    </location>
</feature>
<organism evidence="7 8">
    <name type="scientific">Syncephalis pseudoplumigaleata</name>
    <dbReference type="NCBI Taxonomy" id="1712513"/>
    <lineage>
        <taxon>Eukaryota</taxon>
        <taxon>Fungi</taxon>
        <taxon>Fungi incertae sedis</taxon>
        <taxon>Zoopagomycota</taxon>
        <taxon>Zoopagomycotina</taxon>
        <taxon>Zoopagomycetes</taxon>
        <taxon>Zoopagales</taxon>
        <taxon>Piptocephalidaceae</taxon>
        <taxon>Syncephalis</taxon>
    </lineage>
</organism>
<sequence length="138" mass="14814">MRSLSFFLSCTLDTVIGLVLVALCWGFTNPFIKRGAEGLDRVQPGRFGKGVSECYYLATRWQYVVPLLLNLSGSVVYYYTLGTSDLSLVVPITNSLTFLCTTLAGHLLGESTGGTKTWLGMVMVVAGAGLCVSSRADS</sequence>
<evidence type="ECO:0000313" key="7">
    <source>
        <dbReference type="EMBL" id="RKP24645.1"/>
    </source>
</evidence>
<name>A0A4P9YXM7_9FUNG</name>